<accession>A0A2J8A7E7</accession>
<dbReference type="InterPro" id="IPR004087">
    <property type="entry name" value="KH_dom"/>
</dbReference>
<proteinExistence type="predicted"/>
<evidence type="ECO:0000313" key="3">
    <source>
        <dbReference type="EMBL" id="PNH08454.1"/>
    </source>
</evidence>
<keyword evidence="4" id="KW-1185">Reference proteome</keyword>
<dbReference type="EMBL" id="PGGS01000129">
    <property type="protein sequence ID" value="PNH08454.1"/>
    <property type="molecule type" value="Genomic_DNA"/>
</dbReference>
<dbReference type="Proteomes" id="UP000236333">
    <property type="component" value="Unassembled WGS sequence"/>
</dbReference>
<dbReference type="OrthoDB" id="548093at2759"/>
<name>A0A2J8A7E7_9CHLO</name>
<feature type="domain" description="K Homology" evidence="2">
    <location>
        <begin position="72"/>
        <end position="140"/>
    </location>
</feature>
<organism evidence="3 4">
    <name type="scientific">Tetrabaena socialis</name>
    <dbReference type="NCBI Taxonomy" id="47790"/>
    <lineage>
        <taxon>Eukaryota</taxon>
        <taxon>Viridiplantae</taxon>
        <taxon>Chlorophyta</taxon>
        <taxon>core chlorophytes</taxon>
        <taxon>Chlorophyceae</taxon>
        <taxon>CS clade</taxon>
        <taxon>Chlamydomonadales</taxon>
        <taxon>Tetrabaenaceae</taxon>
        <taxon>Tetrabaena</taxon>
    </lineage>
</organism>
<reference evidence="3 4" key="1">
    <citation type="journal article" date="2017" name="Mol. Biol. Evol.">
        <title>The 4-celled Tetrabaena socialis nuclear genome reveals the essential components for genetic control of cell number at the origin of multicellularity in the volvocine lineage.</title>
        <authorList>
            <person name="Featherston J."/>
            <person name="Arakaki Y."/>
            <person name="Hanschen E.R."/>
            <person name="Ferris P.J."/>
            <person name="Michod R.E."/>
            <person name="Olson B.J.S.C."/>
            <person name="Nozaki H."/>
            <person name="Durand P.M."/>
        </authorList>
    </citation>
    <scope>NUCLEOTIDE SEQUENCE [LARGE SCALE GENOMIC DNA]</scope>
    <source>
        <strain evidence="3 4">NIES-571</strain>
    </source>
</reference>
<dbReference type="CDD" id="cd00105">
    <property type="entry name" value="KH-I"/>
    <property type="match status" value="2"/>
</dbReference>
<sequence length="566" mass="58489">MASHGRCEAWVELNGLHPGAVIGKGGANAKRISQLSGGVQLDLEAREGAVLVRGSPAAVASAAQLLRAQIDAMRVSEQWVELGGMPAGAVIGRGGANVAWIREQSGGALLDVQARKGAVLVHGRPAAVASAVQLLRAQIEAHARLGSPAYPQPLRVDYLLTRGALGAQQQPAVAFRYRDDEAARATGRSERLYVVAPPAHGGGGGGGGSAGEDLSDLLAGMSLRQAGVRGAGSAKQPPLPPAVEDDRVRWHDARALGPAAARALLEAAHVAACSSPSFDQLKIRLNLGKQFFFNLGGLERRTEGVPLRELQGLGADPARSQSVFSNCVPGATIPRITAWLAGRGGFALVDSKEAATLHVIDRPLNVHYAVALNLEGGAASLRKVKSSATKCHFVGLLGGPSQLDLRLKLIGQRRDMQDSAAQAVADRIVERCNTLGYDAVAGPNSASHLPPGMYLDKARRKSKEVYEGAVNIGCATTQAASSSGSGGSGRTLRIKLSVNAIQEASGEHHEVTGTVSAWDEELRQLLLAGGGGGRRGGGGDSLAGAGWACGVLAALQTFAADLNDQL</sequence>
<gene>
    <name evidence="3" type="ORF">TSOC_004987</name>
</gene>
<dbReference type="AlphaFoldDB" id="A0A2J8A7E7"/>
<dbReference type="SUPFAM" id="SSF54791">
    <property type="entry name" value="Eukaryotic type KH-domain (KH-domain type I)"/>
    <property type="match status" value="2"/>
</dbReference>
<dbReference type="GO" id="GO:0003723">
    <property type="term" value="F:RNA binding"/>
    <property type="evidence" value="ECO:0007669"/>
    <property type="project" value="UniProtKB-UniRule"/>
</dbReference>
<dbReference type="InterPro" id="IPR004088">
    <property type="entry name" value="KH_dom_type_1"/>
</dbReference>
<evidence type="ECO:0000256" key="1">
    <source>
        <dbReference type="PROSITE-ProRule" id="PRU00117"/>
    </source>
</evidence>
<dbReference type="SMART" id="SM00322">
    <property type="entry name" value="KH"/>
    <property type="match status" value="2"/>
</dbReference>
<dbReference type="Gene3D" id="3.30.1370.10">
    <property type="entry name" value="K Homology domain, type 1"/>
    <property type="match status" value="2"/>
</dbReference>
<comment type="caution">
    <text evidence="3">The sequence shown here is derived from an EMBL/GenBank/DDBJ whole genome shotgun (WGS) entry which is preliminary data.</text>
</comment>
<feature type="domain" description="K Homology" evidence="2">
    <location>
        <begin position="5"/>
        <end position="71"/>
    </location>
</feature>
<protein>
    <recommendedName>
        <fullName evidence="2">K Homology domain-containing protein</fullName>
    </recommendedName>
</protein>
<dbReference type="InterPro" id="IPR036612">
    <property type="entry name" value="KH_dom_type_1_sf"/>
</dbReference>
<dbReference type="PROSITE" id="PS50084">
    <property type="entry name" value="KH_TYPE_1"/>
    <property type="match status" value="2"/>
</dbReference>
<dbReference type="Pfam" id="PF00013">
    <property type="entry name" value="KH_1"/>
    <property type="match status" value="2"/>
</dbReference>
<keyword evidence="1" id="KW-0694">RNA-binding</keyword>
<evidence type="ECO:0000259" key="2">
    <source>
        <dbReference type="SMART" id="SM00322"/>
    </source>
</evidence>
<evidence type="ECO:0000313" key="4">
    <source>
        <dbReference type="Proteomes" id="UP000236333"/>
    </source>
</evidence>